<keyword evidence="9" id="KW-1185">Reference proteome</keyword>
<evidence type="ECO:0000256" key="4">
    <source>
        <dbReference type="ARBA" id="ARBA00022927"/>
    </source>
</evidence>
<evidence type="ECO:0000313" key="8">
    <source>
        <dbReference type="EMBL" id="CAI8034263.1"/>
    </source>
</evidence>
<dbReference type="AlphaFoldDB" id="A0AA35SRZ7"/>
<reference evidence="8" key="1">
    <citation type="submission" date="2023-03" db="EMBL/GenBank/DDBJ databases">
        <authorList>
            <person name="Steffen K."/>
            <person name="Cardenas P."/>
        </authorList>
    </citation>
    <scope>NUCLEOTIDE SEQUENCE</scope>
</reference>
<comment type="subcellular location">
    <subcellularLocation>
        <location evidence="1">Endomembrane system</location>
    </subcellularLocation>
</comment>
<evidence type="ECO:0000256" key="6">
    <source>
        <dbReference type="PIRNR" id="PIRNR002291"/>
    </source>
</evidence>
<dbReference type="EMBL" id="CASHTH010002722">
    <property type="protein sequence ID" value="CAI8034263.1"/>
    <property type="molecule type" value="Genomic_DNA"/>
</dbReference>
<organism evidence="8 9">
    <name type="scientific">Geodia barretti</name>
    <name type="common">Barrett's horny sponge</name>
    <dbReference type="NCBI Taxonomy" id="519541"/>
    <lineage>
        <taxon>Eukaryota</taxon>
        <taxon>Metazoa</taxon>
        <taxon>Porifera</taxon>
        <taxon>Demospongiae</taxon>
        <taxon>Heteroscleromorpha</taxon>
        <taxon>Tetractinellida</taxon>
        <taxon>Astrophorina</taxon>
        <taxon>Geodiidae</taxon>
        <taxon>Geodia</taxon>
    </lineage>
</organism>
<evidence type="ECO:0000256" key="1">
    <source>
        <dbReference type="ARBA" id="ARBA00004308"/>
    </source>
</evidence>
<feature type="domain" description="Clathrin/coatomer adaptor adaptin-like N-terminal" evidence="7">
    <location>
        <begin position="20"/>
        <end position="526"/>
    </location>
</feature>
<dbReference type="Pfam" id="PF01602">
    <property type="entry name" value="Adaptin_N"/>
    <property type="match status" value="1"/>
</dbReference>
<evidence type="ECO:0000256" key="3">
    <source>
        <dbReference type="ARBA" id="ARBA00022448"/>
    </source>
</evidence>
<dbReference type="PIRSF" id="PIRSF002291">
    <property type="entry name" value="AP_complex_beta"/>
    <property type="match status" value="1"/>
</dbReference>
<dbReference type="InterPro" id="IPR016024">
    <property type="entry name" value="ARM-type_fold"/>
</dbReference>
<dbReference type="PANTHER" id="PTHR11134">
    <property type="entry name" value="ADAPTOR COMPLEX SUBUNIT BETA FAMILY MEMBER"/>
    <property type="match status" value="1"/>
</dbReference>
<keyword evidence="4 6" id="KW-0653">Protein transport</keyword>
<dbReference type="SUPFAM" id="SSF48371">
    <property type="entry name" value="ARM repeat"/>
    <property type="match status" value="1"/>
</dbReference>
<dbReference type="Proteomes" id="UP001174909">
    <property type="component" value="Unassembled WGS sequence"/>
</dbReference>
<dbReference type="InterPro" id="IPR016342">
    <property type="entry name" value="AP_complex_bsu_1_2_4"/>
</dbReference>
<dbReference type="GO" id="GO:0016192">
    <property type="term" value="P:vesicle-mediated transport"/>
    <property type="evidence" value="ECO:0007669"/>
    <property type="project" value="InterPro"/>
</dbReference>
<dbReference type="InterPro" id="IPR002553">
    <property type="entry name" value="Clathrin/coatomer_adapt-like_N"/>
</dbReference>
<dbReference type="GO" id="GO:0012505">
    <property type="term" value="C:endomembrane system"/>
    <property type="evidence" value="ECO:0007669"/>
    <property type="project" value="UniProtKB-SubCell"/>
</dbReference>
<keyword evidence="3 6" id="KW-0813">Transport</keyword>
<comment type="similarity">
    <text evidence="2 6">Belongs to the adaptor complexes large subunit family.</text>
</comment>
<dbReference type="GO" id="GO:0006886">
    <property type="term" value="P:intracellular protein transport"/>
    <property type="evidence" value="ECO:0007669"/>
    <property type="project" value="InterPro"/>
</dbReference>
<proteinExistence type="inferred from homology"/>
<evidence type="ECO:0000256" key="2">
    <source>
        <dbReference type="ARBA" id="ARBA00006613"/>
    </source>
</evidence>
<evidence type="ECO:0000256" key="5">
    <source>
        <dbReference type="ARBA" id="ARBA00023136"/>
    </source>
</evidence>
<keyword evidence="5 6" id="KW-0472">Membrane</keyword>
<sequence>MADNKRSDVGELRTLLRRPDVQRDPRKYLQAVQKVIACMTLGIDVSKLFSEMIMAVATPNLVQKKLVYLYLSNYAQTNSEVALLTVNTMQKDCQDRNPVVRGLALRSMCSLRLPSLLEYLREPLQTGLGDRSAYVRKTAVMGIIKVFYIAPHFITELNLVDILYQMLRDKDPQVVSNCISVLDEILAREGGIILNSKIAHYLMNRLRDFSEWGQCQVLDLLTRYSPNSNEEVYDILNVLDDRLRHANLGVVLGAVRLFLHLTEHMPHLHKDVHDRIKVPLLTCLGSHSPELVYTCLQHVQLLLAKETSSFFDSYQTFYCRYNDPPYVKMKKVELLTELCNAGNAESIVSELGEYATDVNVLVAKQAIRAIGQISLQLSTRANTCVDKLLSLLTMDIDYVTSETLVAMTNILRKFDDMIEVILPQLPTSFDTITDPEGKAALLWILGEYGESLSNTPYVLEEVVNNMGDEASSEVKLQLLTAVMKMFMKRPPECQDMLGRLLEHAIDEEGDMDVHDRGMLYYRLLKHSVQEARRVVCGQHRMVTSKNTIIPRLSLFPEFNTLSVMYGKPSFNFISQQVPYIITASDTSRGAGNAQFYIMY</sequence>
<accession>A0AA35SRZ7</accession>
<gene>
    <name evidence="8" type="ORF">GBAR_LOCUS19311</name>
</gene>
<dbReference type="GO" id="GO:0030276">
    <property type="term" value="F:clathrin binding"/>
    <property type="evidence" value="ECO:0007669"/>
    <property type="project" value="InterPro"/>
</dbReference>
<protein>
    <recommendedName>
        <fullName evidence="6">AP complex subunit beta</fullName>
    </recommendedName>
</protein>
<comment type="caution">
    <text evidence="8">The sequence shown here is derived from an EMBL/GenBank/DDBJ whole genome shotgun (WGS) entry which is preliminary data.</text>
</comment>
<evidence type="ECO:0000313" key="9">
    <source>
        <dbReference type="Proteomes" id="UP001174909"/>
    </source>
</evidence>
<dbReference type="InterPro" id="IPR011989">
    <property type="entry name" value="ARM-like"/>
</dbReference>
<evidence type="ECO:0000259" key="7">
    <source>
        <dbReference type="Pfam" id="PF01602"/>
    </source>
</evidence>
<dbReference type="Gene3D" id="1.25.10.10">
    <property type="entry name" value="Leucine-rich Repeat Variant"/>
    <property type="match status" value="1"/>
</dbReference>
<dbReference type="InterPro" id="IPR026739">
    <property type="entry name" value="AP_beta"/>
</dbReference>
<dbReference type="FunFam" id="1.25.10.10:FF:000113">
    <property type="entry name" value="Beta-adaptin-like protein A"/>
    <property type="match status" value="1"/>
</dbReference>
<name>A0AA35SRZ7_GEOBA</name>
<dbReference type="GO" id="GO:0030117">
    <property type="term" value="C:membrane coat"/>
    <property type="evidence" value="ECO:0007669"/>
    <property type="project" value="InterPro"/>
</dbReference>